<feature type="region of interest" description="Disordered" evidence="1">
    <location>
        <begin position="326"/>
        <end position="352"/>
    </location>
</feature>
<dbReference type="Proteomes" id="UP001159641">
    <property type="component" value="Unassembled WGS sequence"/>
</dbReference>
<feature type="compositionally biased region" description="Basic and acidic residues" evidence="1">
    <location>
        <begin position="277"/>
        <end position="288"/>
    </location>
</feature>
<dbReference type="EMBL" id="JAIQCJ010001699">
    <property type="protein sequence ID" value="KAJ8787865.1"/>
    <property type="molecule type" value="Genomic_DNA"/>
</dbReference>
<reference evidence="2 3" key="1">
    <citation type="submission" date="2022-11" db="EMBL/GenBank/DDBJ databases">
        <title>Whole genome sequence of Eschrichtius robustus ER-17-0199.</title>
        <authorList>
            <person name="Bruniche-Olsen A."/>
            <person name="Black A.N."/>
            <person name="Fields C.J."/>
            <person name="Walden K."/>
            <person name="Dewoody J.A."/>
        </authorList>
    </citation>
    <scope>NUCLEOTIDE SEQUENCE [LARGE SCALE GENOMIC DNA]</scope>
    <source>
        <strain evidence="2">ER-17-0199</strain>
        <tissue evidence="2">Blubber</tissue>
    </source>
</reference>
<dbReference type="AlphaFoldDB" id="A0AB34HAE5"/>
<evidence type="ECO:0000256" key="1">
    <source>
        <dbReference type="SAM" id="MobiDB-lite"/>
    </source>
</evidence>
<evidence type="ECO:0000313" key="2">
    <source>
        <dbReference type="EMBL" id="KAJ8787865.1"/>
    </source>
</evidence>
<protein>
    <submittedName>
        <fullName evidence="2">Uncharacterized protein</fullName>
    </submittedName>
</protein>
<comment type="caution">
    <text evidence="2">The sequence shown here is derived from an EMBL/GenBank/DDBJ whole genome shotgun (WGS) entry which is preliminary data.</text>
</comment>
<evidence type="ECO:0000313" key="3">
    <source>
        <dbReference type="Proteomes" id="UP001159641"/>
    </source>
</evidence>
<name>A0AB34HAE5_ESCRO</name>
<organism evidence="2 3">
    <name type="scientific">Eschrichtius robustus</name>
    <name type="common">California gray whale</name>
    <name type="synonym">Eschrichtius gibbosus</name>
    <dbReference type="NCBI Taxonomy" id="9764"/>
    <lineage>
        <taxon>Eukaryota</taxon>
        <taxon>Metazoa</taxon>
        <taxon>Chordata</taxon>
        <taxon>Craniata</taxon>
        <taxon>Vertebrata</taxon>
        <taxon>Euteleostomi</taxon>
        <taxon>Mammalia</taxon>
        <taxon>Eutheria</taxon>
        <taxon>Laurasiatheria</taxon>
        <taxon>Artiodactyla</taxon>
        <taxon>Whippomorpha</taxon>
        <taxon>Cetacea</taxon>
        <taxon>Mysticeti</taxon>
        <taxon>Eschrichtiidae</taxon>
        <taxon>Eschrichtius</taxon>
    </lineage>
</organism>
<sequence length="417" mass="43626">MAALALHQVPCSGLSVPRRYSTLPNSEQNENMDRQPLEGVRDPSQLEQRVWRPRAGPLHLRVEAHRGRAVHRGPLTRSGARQPRASPGLFRAPAGIQVYEGPNGVVLKPSRAYWFLTAENTSSKTGETGKGLVCGSLRGRLQAPGAAGAAGCPEASLPRLRLQLGLETQQRCGWRAGRGPHAAGCRLTSPCSLRPSLPAAHPAQAQGRPTATVSPLRAQSLPAVGSPQHSPRPAVPLTSAASAVTPPNVSAVHLNGEAGAGPAGGRSAPSPTSAGGRPDERRSERFVKETGLLPERGRVFGGLVGSDTPPPSSVVTGSALRGAWLRSRPMLRQQLPPNEERPRHLSSGGSGRPGSSLCQPCWECGVPAVLPAELNFSQFRVKRKAPQLPFLAAGLAAAVGEKPGQAGRRGPVRGALG</sequence>
<feature type="region of interest" description="Disordered" evidence="1">
    <location>
        <begin position="251"/>
        <end position="292"/>
    </location>
</feature>
<feature type="compositionally biased region" description="Low complexity" evidence="1">
    <location>
        <begin position="265"/>
        <end position="276"/>
    </location>
</feature>
<gene>
    <name evidence="2" type="ORF">J1605_005669</name>
</gene>
<accession>A0AB34HAE5</accession>
<keyword evidence="3" id="KW-1185">Reference proteome</keyword>
<feature type="region of interest" description="Disordered" evidence="1">
    <location>
        <begin position="15"/>
        <end position="39"/>
    </location>
</feature>
<proteinExistence type="predicted"/>